<dbReference type="Gene3D" id="3.40.50.2300">
    <property type="match status" value="1"/>
</dbReference>
<dbReference type="InterPro" id="IPR001789">
    <property type="entry name" value="Sig_transdc_resp-reg_receiver"/>
</dbReference>
<accession>A0A8J3LFH1</accession>
<dbReference type="PROSITE" id="PS50110">
    <property type="entry name" value="RESPONSE_REGULATORY"/>
    <property type="match status" value="1"/>
</dbReference>
<evidence type="ECO:0000259" key="2">
    <source>
        <dbReference type="PROSITE" id="PS50110"/>
    </source>
</evidence>
<feature type="domain" description="Response regulatory" evidence="2">
    <location>
        <begin position="118"/>
        <end position="239"/>
    </location>
</feature>
<dbReference type="SMART" id="SM00448">
    <property type="entry name" value="REC"/>
    <property type="match status" value="1"/>
</dbReference>
<evidence type="ECO:0000256" key="1">
    <source>
        <dbReference type="PROSITE-ProRule" id="PRU00169"/>
    </source>
</evidence>
<proteinExistence type="predicted"/>
<dbReference type="Pfam" id="PF00072">
    <property type="entry name" value="Response_reg"/>
    <property type="match status" value="1"/>
</dbReference>
<sequence>MIDSDVPEPVQQDQVDVALAGLLAGWTGPPTPGGPSSREAALARLEVLFKLQTSVNRQITSAATEAATAGANYAQLGAACNITRQGARRRWPGLVFARTNPTEPEGTTMNAALARTYTVLLIEDDEADAMLIEEALLDKGGARAVNRARDGVEALEHLRSADNTRPDLIVLDLNMPRMNGRELLAVLKNDPALSSIPIVVLTTSAAPDDVNGAYRGHANAYVTKPVQLDDFIRSVQSIDQFFLDTAINPNDSGATA</sequence>
<dbReference type="RefSeq" id="WP_308441026.1">
    <property type="nucleotide sequence ID" value="NZ_BAAATT010000007.1"/>
</dbReference>
<evidence type="ECO:0000313" key="3">
    <source>
        <dbReference type="EMBL" id="GIG14559.1"/>
    </source>
</evidence>
<name>A0A8J3LFH1_9ACTN</name>
<dbReference type="EMBL" id="BONJ01000014">
    <property type="protein sequence ID" value="GIG14559.1"/>
    <property type="molecule type" value="Genomic_DNA"/>
</dbReference>
<reference evidence="3" key="1">
    <citation type="submission" date="2021-01" db="EMBL/GenBank/DDBJ databases">
        <title>Whole genome shotgun sequence of Catellatospora methionotrophica NBRC 14553.</title>
        <authorList>
            <person name="Komaki H."/>
            <person name="Tamura T."/>
        </authorList>
    </citation>
    <scope>NUCLEOTIDE SEQUENCE</scope>
    <source>
        <strain evidence="3">NBRC 14553</strain>
    </source>
</reference>
<dbReference type="PANTHER" id="PTHR44520">
    <property type="entry name" value="RESPONSE REGULATOR RCP1-RELATED"/>
    <property type="match status" value="1"/>
</dbReference>
<dbReference type="SUPFAM" id="SSF52172">
    <property type="entry name" value="CheY-like"/>
    <property type="match status" value="1"/>
</dbReference>
<keyword evidence="4" id="KW-1185">Reference proteome</keyword>
<comment type="caution">
    <text evidence="3">The sequence shown here is derived from an EMBL/GenBank/DDBJ whole genome shotgun (WGS) entry which is preliminary data.</text>
</comment>
<gene>
    <name evidence="3" type="ORF">Cme02nite_28910</name>
</gene>
<dbReference type="InterPro" id="IPR052893">
    <property type="entry name" value="TCS_response_regulator"/>
</dbReference>
<dbReference type="Proteomes" id="UP000660339">
    <property type="component" value="Unassembled WGS sequence"/>
</dbReference>
<dbReference type="CDD" id="cd17557">
    <property type="entry name" value="REC_Rcp-like"/>
    <property type="match status" value="1"/>
</dbReference>
<dbReference type="InterPro" id="IPR011006">
    <property type="entry name" value="CheY-like_superfamily"/>
</dbReference>
<dbReference type="GO" id="GO:0000160">
    <property type="term" value="P:phosphorelay signal transduction system"/>
    <property type="evidence" value="ECO:0007669"/>
    <property type="project" value="InterPro"/>
</dbReference>
<organism evidence="3 4">
    <name type="scientific">Catellatospora methionotrophica</name>
    <dbReference type="NCBI Taxonomy" id="121620"/>
    <lineage>
        <taxon>Bacteria</taxon>
        <taxon>Bacillati</taxon>
        <taxon>Actinomycetota</taxon>
        <taxon>Actinomycetes</taxon>
        <taxon>Micromonosporales</taxon>
        <taxon>Micromonosporaceae</taxon>
        <taxon>Catellatospora</taxon>
    </lineage>
</organism>
<keyword evidence="1" id="KW-0597">Phosphoprotein</keyword>
<feature type="modified residue" description="4-aspartylphosphate" evidence="1">
    <location>
        <position position="172"/>
    </location>
</feature>
<evidence type="ECO:0000313" key="4">
    <source>
        <dbReference type="Proteomes" id="UP000660339"/>
    </source>
</evidence>
<protein>
    <recommendedName>
        <fullName evidence="2">Response regulatory domain-containing protein</fullName>
    </recommendedName>
</protein>
<dbReference type="AlphaFoldDB" id="A0A8J3LFH1"/>
<dbReference type="PANTHER" id="PTHR44520:SF2">
    <property type="entry name" value="RESPONSE REGULATOR RCP1"/>
    <property type="match status" value="1"/>
</dbReference>